<dbReference type="SUPFAM" id="SSF48208">
    <property type="entry name" value="Six-hairpin glycosidases"/>
    <property type="match status" value="1"/>
</dbReference>
<evidence type="ECO:0000256" key="3">
    <source>
        <dbReference type="ARBA" id="ARBA00022600"/>
    </source>
</evidence>
<feature type="domain" description="Phosphorylase b kinase regulatory subunit alpha/beta C-terminal" evidence="8">
    <location>
        <begin position="807"/>
        <end position="978"/>
    </location>
</feature>
<sequence length="1055" mass="115867">MDLDSGLSRLYREISDIVLSRQHPVTGLFPASTAVTTHGNYQDAWVRDNVYTVICIWALSLACAKRGWRSEQDVMAQSTIKLMRGLMQSMMRQATKVERFKHSQDKLDALHAKYDTASGLTVVTDEAWGHLQLDATSLYLLMLAQMTRSGLRIITTLDEVHFIQNLVYYIATAYRTPDFGIWERGNKINDGKTEINASSLGMAKSALRVMDGFNCFGKDGPEEACIHVVSDAVAHARSVLYALLPRESLSKEVDSALLSVTGFPAFAVGEPELLALTEEKIREKLGGAYGYKRFLLDGHQTAIEDLSRIHYEQSELVNFENIESEWPLFICFEYLNALYAGETVVASAYRRRLESLAIKRDGVALLPELFSVPLGSIDAEKAEPGSQPRVANENLPLIWAQSLFYTGQLLESGLLTPDDLECSGLRKNRSQTHETQIALVVLAEDDGVKARLDAANVLSETLRDIAPVRVVAANNLGDIYAGVGASPALGLSGRPRRSLQSLMTSQTFVIEGNEFLCLSWLQSFTQDYRTADGRLLALMLEWEIDYTLQHWFYDEVAVITVLATESMLSSSDSSELMKYLRALQQRSKSKAVGYATASLAVRASRRHHLGPSAHHADAQNTHLLAALGRLSTASEQSAVGRASLVSSQLAKSDLTQWAAITETFSRDERKQLYQAALRSGHWMLGRCLFVALGYEHRDTSEAIVWLCSRHITLIIGRAASGSIMLSGLQSIRLAAELFYPDTMLPVERTVTAEVLVTLGAIARTQPDLLEGLRTIEVSTLLDQAARTGSADQSDQDEKQHESLLRTLLSWSPSKLVSTLTTLLRDQRARYQQAVDSSFSFLGFGHDDMGIARGGRNGDASGSEPLAGVDVSANWFQWRLTQGLLTRLEPAFLEALWHVLDQLPAIVFSDAATTNAVLHCETVRGSTTAGEESFAQMIDQLLGRVHPAYYRTAVIEALGALAQFCQSQPEYVFIRPLHLPELLDNAASYYVRVSTSNAASVEIRSLDLMLEAAPSTVNACLLACLSGDPLALNGPGEPVKPGVAIPGDSHDTAESV</sequence>
<dbReference type="InterPro" id="IPR012341">
    <property type="entry name" value="6hp_glycosidase-like_sf"/>
</dbReference>
<protein>
    <recommendedName>
        <fullName evidence="11">Phosphorylase kinase alpha/beta subunit</fullName>
    </recommendedName>
</protein>
<dbReference type="Proteomes" id="UP001501337">
    <property type="component" value="Unassembled WGS sequence"/>
</dbReference>
<name>A0ABP7Q9M8_9GAMM</name>
<feature type="region of interest" description="Disordered" evidence="6">
    <location>
        <begin position="1036"/>
        <end position="1055"/>
    </location>
</feature>
<evidence type="ECO:0000256" key="1">
    <source>
        <dbReference type="ARBA" id="ARBA00005131"/>
    </source>
</evidence>
<organism evidence="9 10">
    <name type="scientific">Allohahella marinimesophila</name>
    <dbReference type="NCBI Taxonomy" id="1054972"/>
    <lineage>
        <taxon>Bacteria</taxon>
        <taxon>Pseudomonadati</taxon>
        <taxon>Pseudomonadota</taxon>
        <taxon>Gammaproteobacteria</taxon>
        <taxon>Oceanospirillales</taxon>
        <taxon>Hahellaceae</taxon>
        <taxon>Allohahella</taxon>
    </lineage>
</organism>
<dbReference type="Pfam" id="PF19292">
    <property type="entry name" value="KPBB_C"/>
    <property type="match status" value="1"/>
</dbReference>
<dbReference type="EMBL" id="BAABBO010000023">
    <property type="protein sequence ID" value="GAA3978760.1"/>
    <property type="molecule type" value="Genomic_DNA"/>
</dbReference>
<keyword evidence="3" id="KW-0321">Glycogen metabolism</keyword>
<evidence type="ECO:0000256" key="5">
    <source>
        <dbReference type="ARBA" id="ARBA00023277"/>
    </source>
</evidence>
<evidence type="ECO:0000313" key="9">
    <source>
        <dbReference type="EMBL" id="GAA3978760.1"/>
    </source>
</evidence>
<comment type="pathway">
    <text evidence="1">Glycan biosynthesis; glycogen metabolism.</text>
</comment>
<keyword evidence="10" id="KW-1185">Reference proteome</keyword>
<evidence type="ECO:0000256" key="6">
    <source>
        <dbReference type="SAM" id="MobiDB-lite"/>
    </source>
</evidence>
<keyword evidence="4" id="KW-0112">Calmodulin-binding</keyword>
<evidence type="ECO:0000313" key="10">
    <source>
        <dbReference type="Proteomes" id="UP001501337"/>
    </source>
</evidence>
<dbReference type="PANTHER" id="PTHR10749:SF8">
    <property type="entry name" value="PHOSPHORYLASE B KINASE REGULATORY SUBUNIT BETA"/>
    <property type="match status" value="1"/>
</dbReference>
<evidence type="ECO:0000256" key="4">
    <source>
        <dbReference type="ARBA" id="ARBA00022860"/>
    </source>
</evidence>
<comment type="caution">
    <text evidence="9">The sequence shown here is derived from an EMBL/GenBank/DDBJ whole genome shotgun (WGS) entry which is preliminary data.</text>
</comment>
<dbReference type="InterPro" id="IPR008734">
    <property type="entry name" value="PHK_A/B_su"/>
</dbReference>
<dbReference type="InterPro" id="IPR008928">
    <property type="entry name" value="6-hairpin_glycosidase_sf"/>
</dbReference>
<dbReference type="RefSeq" id="WP_344809607.1">
    <property type="nucleotide sequence ID" value="NZ_BAABBO010000023.1"/>
</dbReference>
<feature type="domain" description="GH15-like" evidence="7">
    <location>
        <begin position="8"/>
        <end position="418"/>
    </location>
</feature>
<evidence type="ECO:0000259" key="8">
    <source>
        <dbReference type="Pfam" id="PF19292"/>
    </source>
</evidence>
<evidence type="ECO:0008006" key="11">
    <source>
        <dbReference type="Google" id="ProtNLM"/>
    </source>
</evidence>
<keyword evidence="5" id="KW-0119">Carbohydrate metabolism</keyword>
<dbReference type="Pfam" id="PF00723">
    <property type="entry name" value="Glyco_hydro_15"/>
    <property type="match status" value="1"/>
</dbReference>
<dbReference type="InterPro" id="IPR045583">
    <property type="entry name" value="KPBA/B_C"/>
</dbReference>
<comment type="similarity">
    <text evidence="2">Belongs to the phosphorylase b kinase regulatory chain family.</text>
</comment>
<gene>
    <name evidence="9" type="ORF">GCM10022278_39180</name>
</gene>
<evidence type="ECO:0000259" key="7">
    <source>
        <dbReference type="Pfam" id="PF00723"/>
    </source>
</evidence>
<accession>A0ABP7Q9M8</accession>
<dbReference type="PANTHER" id="PTHR10749">
    <property type="entry name" value="PHOSPHORYLASE B KINASE REGULATORY SUBUNIT"/>
    <property type="match status" value="1"/>
</dbReference>
<dbReference type="Gene3D" id="1.50.10.10">
    <property type="match status" value="1"/>
</dbReference>
<reference evidence="10" key="1">
    <citation type="journal article" date="2019" name="Int. J. Syst. Evol. Microbiol.">
        <title>The Global Catalogue of Microorganisms (GCM) 10K type strain sequencing project: providing services to taxonomists for standard genome sequencing and annotation.</title>
        <authorList>
            <consortium name="The Broad Institute Genomics Platform"/>
            <consortium name="The Broad Institute Genome Sequencing Center for Infectious Disease"/>
            <person name="Wu L."/>
            <person name="Ma J."/>
        </authorList>
    </citation>
    <scope>NUCLEOTIDE SEQUENCE [LARGE SCALE GENOMIC DNA]</scope>
    <source>
        <strain evidence="10">JCM 17555</strain>
    </source>
</reference>
<proteinExistence type="inferred from homology"/>
<evidence type="ECO:0000256" key="2">
    <source>
        <dbReference type="ARBA" id="ARBA00007128"/>
    </source>
</evidence>
<dbReference type="InterPro" id="IPR011613">
    <property type="entry name" value="GH15-like"/>
</dbReference>